<dbReference type="InterPro" id="IPR023375">
    <property type="entry name" value="ADC_dom_sf"/>
</dbReference>
<reference evidence="1" key="1">
    <citation type="journal article" date="2019" name="Environ. Microbiol.">
        <title>Fungal ecological strategies reflected in gene transcription - a case study of two litter decomposers.</title>
        <authorList>
            <person name="Barbi F."/>
            <person name="Kohler A."/>
            <person name="Barry K."/>
            <person name="Baskaran P."/>
            <person name="Daum C."/>
            <person name="Fauchery L."/>
            <person name="Ihrmark K."/>
            <person name="Kuo A."/>
            <person name="LaButti K."/>
            <person name="Lipzen A."/>
            <person name="Morin E."/>
            <person name="Grigoriev I.V."/>
            <person name="Henrissat B."/>
            <person name="Lindahl B."/>
            <person name="Martin F."/>
        </authorList>
    </citation>
    <scope>NUCLEOTIDE SEQUENCE</scope>
    <source>
        <strain evidence="1">JB14</strain>
    </source>
</reference>
<dbReference type="PANTHER" id="PTHR40518">
    <property type="entry name" value="ACETOACETATE DECARBOXYLASE"/>
    <property type="match status" value="1"/>
</dbReference>
<name>A0A6A4GNQ2_9AGAR</name>
<dbReference type="Proteomes" id="UP000799118">
    <property type="component" value="Unassembled WGS sequence"/>
</dbReference>
<dbReference type="OrthoDB" id="9970474at2759"/>
<gene>
    <name evidence="1" type="ORF">BT96DRAFT_506844</name>
</gene>
<protein>
    <submittedName>
        <fullName evidence="1">Uncharacterized protein</fullName>
    </submittedName>
</protein>
<dbReference type="PANTHER" id="PTHR40518:SF1">
    <property type="entry name" value="ACETOACETATE DECARBOXYLASE"/>
    <property type="match status" value="1"/>
</dbReference>
<evidence type="ECO:0000313" key="1">
    <source>
        <dbReference type="EMBL" id="KAE9386845.1"/>
    </source>
</evidence>
<sequence>MAEAEAPSPPIVDFNGILLAPSPWKLKCRTWILLTSPLKSKKVDGKLAALFPAGWAAPFECDALAEGEFLGGPGMVALVQYTESPVGPYDELAYTPGKYSLLDTSDNSKIDGTRTTRIYVSTKESTANGRRNWNIPSTFPSPCSCIRLDFFFL</sequence>
<dbReference type="EMBL" id="ML769844">
    <property type="protein sequence ID" value="KAE9386845.1"/>
    <property type="molecule type" value="Genomic_DNA"/>
</dbReference>
<dbReference type="SUPFAM" id="SSF160104">
    <property type="entry name" value="Acetoacetate decarboxylase-like"/>
    <property type="match status" value="1"/>
</dbReference>
<dbReference type="AlphaFoldDB" id="A0A6A4GNQ2"/>
<keyword evidence="2" id="KW-1185">Reference proteome</keyword>
<proteinExistence type="predicted"/>
<organism evidence="1 2">
    <name type="scientific">Gymnopus androsaceus JB14</name>
    <dbReference type="NCBI Taxonomy" id="1447944"/>
    <lineage>
        <taxon>Eukaryota</taxon>
        <taxon>Fungi</taxon>
        <taxon>Dikarya</taxon>
        <taxon>Basidiomycota</taxon>
        <taxon>Agaricomycotina</taxon>
        <taxon>Agaricomycetes</taxon>
        <taxon>Agaricomycetidae</taxon>
        <taxon>Agaricales</taxon>
        <taxon>Marasmiineae</taxon>
        <taxon>Omphalotaceae</taxon>
        <taxon>Gymnopus</taxon>
    </lineage>
</organism>
<evidence type="ECO:0000313" key="2">
    <source>
        <dbReference type="Proteomes" id="UP000799118"/>
    </source>
</evidence>
<accession>A0A6A4GNQ2</accession>